<comment type="similarity">
    <text evidence="2">Belongs to the EXO5 family.</text>
</comment>
<dbReference type="Proteomes" id="UP001305779">
    <property type="component" value="Unassembled WGS sequence"/>
</dbReference>
<keyword evidence="4" id="KW-0408">Iron</keyword>
<evidence type="ECO:0000256" key="5">
    <source>
        <dbReference type="ARBA" id="ARBA00022722"/>
    </source>
</evidence>
<evidence type="ECO:0000313" key="8">
    <source>
        <dbReference type="EMBL" id="KAK4498299.1"/>
    </source>
</evidence>
<evidence type="ECO:0000256" key="1">
    <source>
        <dbReference type="ARBA" id="ARBA00001966"/>
    </source>
</evidence>
<keyword evidence="5" id="KW-0540">Nuclease</keyword>
<keyword evidence="4" id="KW-0004">4Fe-4S</keyword>
<evidence type="ECO:0000313" key="9">
    <source>
        <dbReference type="Proteomes" id="UP001305779"/>
    </source>
</evidence>
<protein>
    <recommendedName>
        <fullName evidence="10">Exonuclease V</fullName>
    </recommendedName>
</protein>
<keyword evidence="9" id="KW-1185">Reference proteome</keyword>
<proteinExistence type="inferred from homology"/>
<evidence type="ECO:0000256" key="3">
    <source>
        <dbReference type="ARBA" id="ARBA00011245"/>
    </source>
</evidence>
<organism evidence="8 9">
    <name type="scientific">Zasmidium cellare</name>
    <name type="common">Wine cellar mold</name>
    <name type="synonym">Racodium cellare</name>
    <dbReference type="NCBI Taxonomy" id="395010"/>
    <lineage>
        <taxon>Eukaryota</taxon>
        <taxon>Fungi</taxon>
        <taxon>Dikarya</taxon>
        <taxon>Ascomycota</taxon>
        <taxon>Pezizomycotina</taxon>
        <taxon>Dothideomycetes</taxon>
        <taxon>Dothideomycetidae</taxon>
        <taxon>Mycosphaerellales</taxon>
        <taxon>Mycosphaerellaceae</taxon>
        <taxon>Zasmidium</taxon>
    </lineage>
</organism>
<dbReference type="PANTHER" id="PTHR14464">
    <property type="entry name" value="EXONUCLEASE V"/>
    <property type="match status" value="1"/>
</dbReference>
<dbReference type="PANTHER" id="PTHR14464:SF4">
    <property type="entry name" value="EXONUCLEASE V"/>
    <property type="match status" value="1"/>
</dbReference>
<accession>A0ABR0EAF2</accession>
<dbReference type="Pfam" id="PF09810">
    <property type="entry name" value="Exo5"/>
    <property type="match status" value="1"/>
</dbReference>
<dbReference type="EMBL" id="JAXOVC010000008">
    <property type="protein sequence ID" value="KAK4498299.1"/>
    <property type="molecule type" value="Genomic_DNA"/>
</dbReference>
<evidence type="ECO:0000256" key="4">
    <source>
        <dbReference type="ARBA" id="ARBA00022485"/>
    </source>
</evidence>
<name>A0ABR0EAF2_ZASCE</name>
<reference evidence="8 9" key="1">
    <citation type="journal article" date="2023" name="G3 (Bethesda)">
        <title>A chromosome-level genome assembly of Zasmidium syzygii isolated from banana leaves.</title>
        <authorList>
            <person name="van Westerhoven A.C."/>
            <person name="Mehrabi R."/>
            <person name="Talebi R."/>
            <person name="Steentjes M.B.F."/>
            <person name="Corcolon B."/>
            <person name="Chong P.A."/>
            <person name="Kema G.H.J."/>
            <person name="Seidl M.F."/>
        </authorList>
    </citation>
    <scope>NUCLEOTIDE SEQUENCE [LARGE SCALE GENOMIC DNA]</scope>
    <source>
        <strain evidence="8 9">P124</strain>
    </source>
</reference>
<keyword evidence="4" id="KW-0479">Metal-binding</keyword>
<comment type="caution">
    <text evidence="8">The sequence shown here is derived from an EMBL/GenBank/DDBJ whole genome shotgun (WGS) entry which is preliminary data.</text>
</comment>
<dbReference type="InterPro" id="IPR019190">
    <property type="entry name" value="EXOV"/>
</dbReference>
<keyword evidence="6" id="KW-0378">Hydrolase</keyword>
<evidence type="ECO:0008006" key="10">
    <source>
        <dbReference type="Google" id="ProtNLM"/>
    </source>
</evidence>
<keyword evidence="6" id="KW-0269">Exonuclease</keyword>
<keyword evidence="4" id="KW-0411">Iron-sulfur</keyword>
<evidence type="ECO:0000256" key="6">
    <source>
        <dbReference type="ARBA" id="ARBA00022839"/>
    </source>
</evidence>
<comment type="cofactor">
    <cofactor evidence="1">
        <name>[4Fe-4S] cluster</name>
        <dbReference type="ChEBI" id="CHEBI:49883"/>
    </cofactor>
</comment>
<feature type="region of interest" description="Disordered" evidence="7">
    <location>
        <begin position="491"/>
        <end position="513"/>
    </location>
</feature>
<sequence>MAVDAPLDTTADSDYGSDLDAEAWDAVFSQPPESQFALPQVKLEDVEEPVIPDDAEPQSHSLRLARIRGNLEQAIRELDGVVGELGRERKECKVEIEYEQDFSAVETGERVKVEESVDVDTDTRSPLERFRTKPKKPLSVTDLVSPAWCELQYWYSLTKYGRVRRTPAMKQGSKIHKEKEMEVHTEVPVELATKEDRLGLRLWNIIQGLRTLRSTGLTRELEVLGVVEGEVVVGIIDEVSWYCPDYEMEQEVLEKAEEVGNGGKKPAILPADQRTMNDFFPGGSWLGDTPKTIYLTDIKTRASKSLPKPGAQMRPTQMQLMLYRRLLNSLAANEVDASKIFERYDLDPDTPFSDTFIAGMGSIQDFSEPRHEDEPMGVETDPLEEILSYNTLTSLWAHMIAEFSRTISVTAVSSSISPLLTAEFRAASNGEVIGRRSFAFEEGVIGGYVQEEMRWWRGEREARGVEVEEAFKCGVCEFGEGCVWRRGKVEEARSKARERGKGKGVTKQERSQM</sequence>
<evidence type="ECO:0000256" key="7">
    <source>
        <dbReference type="SAM" id="MobiDB-lite"/>
    </source>
</evidence>
<gene>
    <name evidence="8" type="ORF">PRZ48_010957</name>
</gene>
<evidence type="ECO:0000256" key="2">
    <source>
        <dbReference type="ARBA" id="ARBA00009797"/>
    </source>
</evidence>
<comment type="subunit">
    <text evidence="3">Monomer.</text>
</comment>